<evidence type="ECO:0000256" key="6">
    <source>
        <dbReference type="ARBA" id="ARBA00022723"/>
    </source>
</evidence>
<dbReference type="InterPro" id="IPR001969">
    <property type="entry name" value="Aspartic_peptidase_AS"/>
</dbReference>
<evidence type="ECO:0000259" key="13">
    <source>
        <dbReference type="Pfam" id="PF12483"/>
    </source>
</evidence>
<keyword evidence="6" id="KW-0479">Metal-binding</keyword>
<comment type="subcellular location">
    <subcellularLocation>
        <location evidence="2">Membrane</location>
        <topology evidence="2">Multi-pass membrane protein</topology>
    </subcellularLocation>
</comment>
<comment type="caution">
    <text evidence="14">The sequence shown here is derived from an EMBL/GenBank/DDBJ whole genome shotgun (WGS) entry which is preliminary data.</text>
</comment>
<accession>A0ABQ8CJ89</accession>
<dbReference type="PROSITE" id="PS00141">
    <property type="entry name" value="ASP_PROTEASE"/>
    <property type="match status" value="1"/>
</dbReference>
<comment type="catalytic activity">
    <reaction evidence="1">
        <text>S-ubiquitinyl-[E2 ubiquitin-conjugating enzyme]-L-cysteine + [acceptor protein]-L-lysine = [E2 ubiquitin-conjugating enzyme]-L-cysteine + N(6)-ubiquitinyl-[acceptor protein]-L-lysine.</text>
        <dbReference type="EC" id="2.3.2.27"/>
    </reaction>
</comment>
<feature type="transmembrane region" description="Helical" evidence="12">
    <location>
        <begin position="222"/>
        <end position="239"/>
    </location>
</feature>
<evidence type="ECO:0000256" key="9">
    <source>
        <dbReference type="ARBA" id="ARBA00022833"/>
    </source>
</evidence>
<evidence type="ECO:0000256" key="1">
    <source>
        <dbReference type="ARBA" id="ARBA00000900"/>
    </source>
</evidence>
<keyword evidence="9" id="KW-0862">Zinc</keyword>
<dbReference type="Pfam" id="PF12483">
    <property type="entry name" value="GIDE"/>
    <property type="match status" value="1"/>
</dbReference>
<evidence type="ECO:0000256" key="3">
    <source>
        <dbReference type="ARBA" id="ARBA00012483"/>
    </source>
</evidence>
<evidence type="ECO:0000256" key="5">
    <source>
        <dbReference type="ARBA" id="ARBA00022692"/>
    </source>
</evidence>
<name>A0ABQ8CJ89_BRANA</name>
<dbReference type="PANTHER" id="PTHR47568">
    <property type="match status" value="1"/>
</dbReference>
<evidence type="ECO:0000313" key="14">
    <source>
        <dbReference type="EMBL" id="KAH0916435.1"/>
    </source>
</evidence>
<dbReference type="PANTHER" id="PTHR47568:SF3">
    <property type="entry name" value="RING-TYPE E3 UBIQUITIN TRANSFERASE"/>
    <property type="match status" value="1"/>
</dbReference>
<gene>
    <name evidence="14" type="ORF">HID58_030881</name>
</gene>
<keyword evidence="4" id="KW-0808">Transferase</keyword>
<dbReference type="InterPro" id="IPR022170">
    <property type="entry name" value="MUL1-like"/>
</dbReference>
<reference evidence="14 15" key="1">
    <citation type="submission" date="2021-05" db="EMBL/GenBank/DDBJ databases">
        <title>Genome Assembly of Synthetic Allotetraploid Brassica napus Reveals Homoeologous Exchanges between Subgenomes.</title>
        <authorList>
            <person name="Davis J.T."/>
        </authorList>
    </citation>
    <scope>NUCLEOTIDE SEQUENCE [LARGE SCALE GENOMIC DNA]</scope>
    <source>
        <strain evidence="15">cv. Da-Ae</strain>
        <tissue evidence="14">Seedling</tissue>
    </source>
</reference>
<dbReference type="EMBL" id="JAGKQM010000008">
    <property type="protein sequence ID" value="KAH0916435.1"/>
    <property type="molecule type" value="Genomic_DNA"/>
</dbReference>
<evidence type="ECO:0000256" key="12">
    <source>
        <dbReference type="SAM" id="Phobius"/>
    </source>
</evidence>
<dbReference type="Proteomes" id="UP000824890">
    <property type="component" value="Unassembled WGS sequence"/>
</dbReference>
<feature type="transmembrane region" description="Helical" evidence="12">
    <location>
        <begin position="432"/>
        <end position="453"/>
    </location>
</feature>
<protein>
    <recommendedName>
        <fullName evidence="3">RING-type E3 ubiquitin transferase</fullName>
        <ecNumber evidence="3">2.3.2.27</ecNumber>
    </recommendedName>
</protein>
<feature type="transmembrane region" description="Helical" evidence="12">
    <location>
        <begin position="245"/>
        <end position="264"/>
    </location>
</feature>
<evidence type="ECO:0000256" key="10">
    <source>
        <dbReference type="ARBA" id="ARBA00022989"/>
    </source>
</evidence>
<evidence type="ECO:0000313" key="15">
    <source>
        <dbReference type="Proteomes" id="UP000824890"/>
    </source>
</evidence>
<evidence type="ECO:0000256" key="11">
    <source>
        <dbReference type="ARBA" id="ARBA00023136"/>
    </source>
</evidence>
<sequence length="475" mass="52672">MMLQIALYLSCGATACYLWGRRIKGKADSFNSITRVADIKCLDDLLKEKASNLLVVLSGKVASATPFNCKHDDDSSSGDVFEAKFEMEYETKKDDDGGLIHKSHNFLFQINETPWYLEDGTGLVKVVRAELADGYVDTMKPQFDMLSMSEIFQRFENPQEGSKVICRCALDTGTSLTIVGEAARDEAGTLSIQNPKEQSFMIFSGEGSFDKMVANLKSNSEFYFFYSKIFGTIAVAIAVVKGVGFMLQIAFYLSCGATACYLWGRRIKAKADSFSSITRVVDFKRLDELLKEKASKLLVVVSGKVASALLWAEMGCTETELGDDGSAWITKSHNFLFQVKRCPWYLEDSTGVVKVVGAEAADDFLDTLTPHLDMSLSEIFGSIVEPKQGSQAARDEAGNLTIQNTNEQPFRIFSGEGSFDKMVANLKSNSEFYFFYSKIFGTIAFAIVVFKGVSFIRRVLRERADNADSDDEETP</sequence>
<organism evidence="14 15">
    <name type="scientific">Brassica napus</name>
    <name type="common">Rape</name>
    <dbReference type="NCBI Taxonomy" id="3708"/>
    <lineage>
        <taxon>Eukaryota</taxon>
        <taxon>Viridiplantae</taxon>
        <taxon>Streptophyta</taxon>
        <taxon>Embryophyta</taxon>
        <taxon>Tracheophyta</taxon>
        <taxon>Spermatophyta</taxon>
        <taxon>Magnoliopsida</taxon>
        <taxon>eudicotyledons</taxon>
        <taxon>Gunneridae</taxon>
        <taxon>Pentapetalae</taxon>
        <taxon>rosids</taxon>
        <taxon>malvids</taxon>
        <taxon>Brassicales</taxon>
        <taxon>Brassicaceae</taxon>
        <taxon>Brassiceae</taxon>
        <taxon>Brassica</taxon>
    </lineage>
</organism>
<keyword evidence="8" id="KW-0833">Ubl conjugation pathway</keyword>
<evidence type="ECO:0000256" key="8">
    <source>
        <dbReference type="ARBA" id="ARBA00022786"/>
    </source>
</evidence>
<evidence type="ECO:0000256" key="2">
    <source>
        <dbReference type="ARBA" id="ARBA00004141"/>
    </source>
</evidence>
<keyword evidence="7" id="KW-0863">Zinc-finger</keyword>
<dbReference type="EC" id="2.3.2.27" evidence="3"/>
<keyword evidence="10 12" id="KW-1133">Transmembrane helix</keyword>
<proteinExistence type="predicted"/>
<keyword evidence="15" id="KW-1185">Reference proteome</keyword>
<dbReference type="InterPro" id="IPR044231">
    <property type="entry name" value="SP1/SPL1"/>
</dbReference>
<evidence type="ECO:0000256" key="7">
    <source>
        <dbReference type="ARBA" id="ARBA00022771"/>
    </source>
</evidence>
<keyword evidence="5 12" id="KW-0812">Transmembrane</keyword>
<feature type="domain" description="E3 Ubiquitin ligase MUL1-like" evidence="13">
    <location>
        <begin position="100"/>
        <end position="236"/>
    </location>
</feature>
<keyword evidence="11 12" id="KW-0472">Membrane</keyword>
<evidence type="ECO:0000256" key="4">
    <source>
        <dbReference type="ARBA" id="ARBA00022679"/>
    </source>
</evidence>